<evidence type="ECO:0000256" key="5">
    <source>
        <dbReference type="ARBA" id="ARBA00022824"/>
    </source>
</evidence>
<dbReference type="EC" id="2.4.1.257" evidence="10"/>
<dbReference type="OrthoDB" id="448893at2759"/>
<reference evidence="13" key="1">
    <citation type="submission" date="2021-08" db="EMBL/GenBank/DDBJ databases">
        <title>WGS assembly of Ceratopteris richardii.</title>
        <authorList>
            <person name="Marchant D.B."/>
            <person name="Chen G."/>
            <person name="Jenkins J."/>
            <person name="Shu S."/>
            <person name="Leebens-Mack J."/>
            <person name="Grimwood J."/>
            <person name="Schmutz J."/>
            <person name="Soltis P."/>
            <person name="Soltis D."/>
            <person name="Chen Z.-H."/>
        </authorList>
    </citation>
    <scope>NUCLEOTIDE SEQUENCE</scope>
    <source>
        <strain evidence="13">Whitten #5841</strain>
        <tissue evidence="13">Leaf</tissue>
    </source>
</reference>
<dbReference type="GO" id="GO:0004378">
    <property type="term" value="F:GDP-Man:Man(1)GlcNAc(2)-PP-Dol alpha-1,3-mannosyltransferase activity"/>
    <property type="evidence" value="ECO:0007669"/>
    <property type="project" value="UniProtKB-UniRule"/>
</dbReference>
<keyword evidence="4 10" id="KW-0812">Transmembrane</keyword>
<dbReference type="OMA" id="AMYMKCP"/>
<evidence type="ECO:0000256" key="6">
    <source>
        <dbReference type="ARBA" id="ARBA00022989"/>
    </source>
</evidence>
<sequence length="412" mass="46481">MSSSSLRDRKLRIAICHPDLGIGGAERLIVDAAEELATRGHHVHIFTAHYDPNRCFDETKQGNFLITVYGDFLPRHIFCRLHAVFAYLRCLYVAVCMICLWSSFDIVLVDQVSAVVPLFKCTVSKVIFYCHFPDLLLARHVTMAQRLYRRPIDWLEEKTTGMADCVLVNSKFTASTFASTFKSLDAKGIKPQVLYPSVNIDQFDFRPVQPQVDGWPFFLSINRFERKKNIGLAISAFDLLLHHLKSSNQDGDMSSTQLKLVIAGGYDERLKENQEYLRELKDLADEKGISERVVFMPSCSTERRNQLLAQCLCLIYTPADEHFGIVPLEAMAAQKPVIACNSGGPKESVVHNATGFLCEPIPQSFSSAMSILLGDLEVARKMGVSARERVKTHFSRHVFGQNLEDIAFRILN</sequence>
<keyword evidence="7 10" id="KW-0472">Membrane</keyword>
<dbReference type="Pfam" id="PF13439">
    <property type="entry name" value="Glyco_transf_4"/>
    <property type="match status" value="1"/>
</dbReference>
<keyword evidence="14" id="KW-1185">Reference proteome</keyword>
<organism evidence="13 14">
    <name type="scientific">Ceratopteris richardii</name>
    <name type="common">Triangle waterfern</name>
    <dbReference type="NCBI Taxonomy" id="49495"/>
    <lineage>
        <taxon>Eukaryota</taxon>
        <taxon>Viridiplantae</taxon>
        <taxon>Streptophyta</taxon>
        <taxon>Embryophyta</taxon>
        <taxon>Tracheophyta</taxon>
        <taxon>Polypodiopsida</taxon>
        <taxon>Polypodiidae</taxon>
        <taxon>Polypodiales</taxon>
        <taxon>Pteridineae</taxon>
        <taxon>Pteridaceae</taxon>
        <taxon>Parkerioideae</taxon>
        <taxon>Ceratopteris</taxon>
    </lineage>
</organism>
<evidence type="ECO:0000256" key="2">
    <source>
        <dbReference type="ARBA" id="ARBA00022676"/>
    </source>
</evidence>
<comment type="catalytic activity">
    <reaction evidence="9 10">
        <text>an alpha-D-Man-(1-&gt;3)-beta-D-Man-(1-&gt;4)-beta-D-GlcNAc-(1-&gt;4)-alpha-D-GlcNAc-diphospho-di-trans,poly-cis-dolichol + GDP-alpha-D-mannose = an alpha-D-Man-(1-&gt;3)-[alpha-D-Man-(1-&gt;6)]-beta-D-Man-(1-&gt;4)-beta-D-GlcNAc-(1-&gt;4)-alpha-D-GlcNAc-diphospho-di-trans,poly-cis-dolichol + GDP + H(+)</text>
        <dbReference type="Rhea" id="RHEA:29519"/>
        <dbReference type="Rhea" id="RHEA-COMP:19513"/>
        <dbReference type="Rhea" id="RHEA-COMP:19515"/>
        <dbReference type="ChEBI" id="CHEBI:15378"/>
        <dbReference type="ChEBI" id="CHEBI:57527"/>
        <dbReference type="ChEBI" id="CHEBI:58189"/>
        <dbReference type="ChEBI" id="CHEBI:132510"/>
        <dbReference type="ChEBI" id="CHEBI:132511"/>
        <dbReference type="EC" id="2.4.1.257"/>
    </reaction>
    <physiologicalReaction direction="left-to-right" evidence="9 10">
        <dbReference type="Rhea" id="RHEA:29520"/>
    </physiologicalReaction>
</comment>
<dbReference type="InterPro" id="IPR027054">
    <property type="entry name" value="ALG2"/>
</dbReference>
<dbReference type="GO" id="GO:0102704">
    <property type="term" value="F:GDP-Man:Man(2)GlcNAc(2)-PP-Dol alpha-1,6-mannosyltransferase activity"/>
    <property type="evidence" value="ECO:0007669"/>
    <property type="project" value="UniProtKB-UniRule"/>
</dbReference>
<dbReference type="SUPFAM" id="SSF53756">
    <property type="entry name" value="UDP-Glycosyltransferase/glycogen phosphorylase"/>
    <property type="match status" value="1"/>
</dbReference>
<keyword evidence="6 10" id="KW-1133">Transmembrane helix</keyword>
<dbReference type="EMBL" id="CM035421">
    <property type="protein sequence ID" value="KAH7387241.1"/>
    <property type="molecule type" value="Genomic_DNA"/>
</dbReference>
<evidence type="ECO:0000313" key="14">
    <source>
        <dbReference type="Proteomes" id="UP000825935"/>
    </source>
</evidence>
<name>A0A8T2SWS8_CERRI</name>
<proteinExistence type="inferred from homology"/>
<feature type="domain" description="Glycosyl transferase family 1" evidence="11">
    <location>
        <begin position="205"/>
        <end position="389"/>
    </location>
</feature>
<evidence type="ECO:0000256" key="8">
    <source>
        <dbReference type="ARBA" id="ARBA00045103"/>
    </source>
</evidence>
<keyword evidence="3 10" id="KW-0808">Transferase</keyword>
<evidence type="ECO:0000256" key="4">
    <source>
        <dbReference type="ARBA" id="ARBA00022692"/>
    </source>
</evidence>
<evidence type="ECO:0000256" key="9">
    <source>
        <dbReference type="ARBA" id="ARBA00045104"/>
    </source>
</evidence>
<keyword evidence="2 10" id="KW-0328">Glycosyltransferase</keyword>
<dbReference type="Proteomes" id="UP000825935">
    <property type="component" value="Chromosome 16"/>
</dbReference>
<dbReference type="PANTHER" id="PTHR45918">
    <property type="entry name" value="ALPHA-1,3/1,6-MANNOSYLTRANSFERASE ALG2"/>
    <property type="match status" value="1"/>
</dbReference>
<gene>
    <name evidence="13" type="ORF">KP509_16G012200</name>
</gene>
<dbReference type="Pfam" id="PF00534">
    <property type="entry name" value="Glycos_transf_1"/>
    <property type="match status" value="1"/>
</dbReference>
<protein>
    <recommendedName>
        <fullName evidence="10">Alpha-1,3/1,6-mannosyltransferase ALG2</fullName>
        <ecNumber evidence="10">2.4.1.132</ecNumber>
        <ecNumber evidence="10">2.4.1.257</ecNumber>
    </recommendedName>
    <alternativeName>
        <fullName evidence="10">GDP-Man:Man(1)GlcNAc(2)-PP-Dol alpha-1,3-mannosyltransferase</fullName>
    </alternativeName>
</protein>
<dbReference type="AlphaFoldDB" id="A0A8T2SWS8"/>
<comment type="subcellular location">
    <subcellularLocation>
        <location evidence="10">Endoplasmic reticulum membrane</location>
        <topology evidence="10">Single-pass membrane protein</topology>
    </subcellularLocation>
</comment>
<comment type="caution">
    <text evidence="13">The sequence shown here is derived from an EMBL/GenBank/DDBJ whole genome shotgun (WGS) entry which is preliminary data.</text>
</comment>
<evidence type="ECO:0000256" key="3">
    <source>
        <dbReference type="ARBA" id="ARBA00022679"/>
    </source>
</evidence>
<comment type="catalytic activity">
    <reaction evidence="8 10">
        <text>a beta-D-Man-(1-&gt;4)-beta-D-GlcNAc-(1-&gt;4)-alpha-D-GlcNAc-diphospho-di-trans,poly-cis-dolichol + GDP-alpha-D-mannose = an alpha-D-Man-(1-&gt;3)-beta-D-Man-(1-&gt;4)-beta-D-GlcNAc-(1-&gt;4)-alpha-D-GlcNAc-diphospho-di-trans,poly-cis-dolichol + GDP + H(+)</text>
        <dbReference type="Rhea" id="RHEA:29515"/>
        <dbReference type="Rhea" id="RHEA-COMP:19511"/>
        <dbReference type="Rhea" id="RHEA-COMP:19513"/>
        <dbReference type="ChEBI" id="CHEBI:15378"/>
        <dbReference type="ChEBI" id="CHEBI:57527"/>
        <dbReference type="ChEBI" id="CHEBI:58189"/>
        <dbReference type="ChEBI" id="CHEBI:58472"/>
        <dbReference type="ChEBI" id="CHEBI:132510"/>
        <dbReference type="EC" id="2.4.1.132"/>
    </reaction>
    <physiologicalReaction direction="left-to-right" evidence="8 10">
        <dbReference type="Rhea" id="RHEA:29516"/>
    </physiologicalReaction>
</comment>
<comment type="pathway">
    <text evidence="1 10">Protein modification; protein glycosylation.</text>
</comment>
<comment type="function">
    <text evidence="10">Mannosylates Man(2)GlcNAc(2)-dolichol diphosphate and Man(1)GlcNAc(2)-dolichol diphosphate to form Man(3)GlcNAc(2)-dolichol diphosphate.</text>
</comment>
<dbReference type="InterPro" id="IPR028098">
    <property type="entry name" value="Glyco_trans_4-like_N"/>
</dbReference>
<evidence type="ECO:0000256" key="1">
    <source>
        <dbReference type="ARBA" id="ARBA00004922"/>
    </source>
</evidence>
<evidence type="ECO:0000259" key="12">
    <source>
        <dbReference type="Pfam" id="PF13439"/>
    </source>
</evidence>
<dbReference type="GO" id="GO:0005789">
    <property type="term" value="C:endoplasmic reticulum membrane"/>
    <property type="evidence" value="ECO:0007669"/>
    <property type="project" value="UniProtKB-SubCell"/>
</dbReference>
<evidence type="ECO:0000256" key="10">
    <source>
        <dbReference type="RuleBase" id="RU367136"/>
    </source>
</evidence>
<evidence type="ECO:0000256" key="7">
    <source>
        <dbReference type="ARBA" id="ARBA00023136"/>
    </source>
</evidence>
<comment type="similarity">
    <text evidence="10">Belongs to the glycosyltransferase group 1 family.</text>
</comment>
<accession>A0A8T2SWS8</accession>
<evidence type="ECO:0000313" key="13">
    <source>
        <dbReference type="EMBL" id="KAH7387241.1"/>
    </source>
</evidence>
<dbReference type="CDD" id="cd03805">
    <property type="entry name" value="GT4_ALG2-like"/>
    <property type="match status" value="1"/>
</dbReference>
<dbReference type="Gene3D" id="3.40.50.2000">
    <property type="entry name" value="Glycogen Phosphorylase B"/>
    <property type="match status" value="2"/>
</dbReference>
<dbReference type="EC" id="2.4.1.132" evidence="10"/>
<evidence type="ECO:0000259" key="11">
    <source>
        <dbReference type="Pfam" id="PF00534"/>
    </source>
</evidence>
<feature type="transmembrane region" description="Helical" evidence="10">
    <location>
        <begin position="84"/>
        <end position="104"/>
    </location>
</feature>
<keyword evidence="5" id="KW-0256">Endoplasmic reticulum</keyword>
<dbReference type="InterPro" id="IPR001296">
    <property type="entry name" value="Glyco_trans_1"/>
</dbReference>
<dbReference type="PANTHER" id="PTHR45918:SF1">
    <property type="entry name" value="ALPHA-1,3_1,6-MANNOSYLTRANSFERASE ALG2"/>
    <property type="match status" value="1"/>
</dbReference>
<feature type="domain" description="Glycosyltransferase subfamily 4-like N-terminal" evidence="12">
    <location>
        <begin position="22"/>
        <end position="200"/>
    </location>
</feature>